<feature type="domain" description="C2H2-type" evidence="6">
    <location>
        <begin position="188"/>
        <end position="209"/>
    </location>
</feature>
<evidence type="ECO:0000256" key="2">
    <source>
        <dbReference type="ARBA" id="ARBA00022723"/>
    </source>
</evidence>
<feature type="non-terminal residue" evidence="7">
    <location>
        <position position="1"/>
    </location>
</feature>
<keyword evidence="5" id="KW-0862">Zinc</keyword>
<dbReference type="GO" id="GO:0000151">
    <property type="term" value="C:ubiquitin ligase complex"/>
    <property type="evidence" value="ECO:0007669"/>
    <property type="project" value="TreeGrafter"/>
</dbReference>
<evidence type="ECO:0000313" key="7">
    <source>
        <dbReference type="EMBL" id="KAF2431476.1"/>
    </source>
</evidence>
<organism evidence="7 8">
    <name type="scientific">Tothia fuscella</name>
    <dbReference type="NCBI Taxonomy" id="1048955"/>
    <lineage>
        <taxon>Eukaryota</taxon>
        <taxon>Fungi</taxon>
        <taxon>Dikarya</taxon>
        <taxon>Ascomycota</taxon>
        <taxon>Pezizomycotina</taxon>
        <taxon>Dothideomycetes</taxon>
        <taxon>Pleosporomycetidae</taxon>
        <taxon>Venturiales</taxon>
        <taxon>Cylindrosympodiaceae</taxon>
        <taxon>Tothia</taxon>
    </lineage>
</organism>
<dbReference type="PANTHER" id="PTHR22770:SF13">
    <property type="entry name" value="RING-TYPE DOMAIN-CONTAINING PROTEIN"/>
    <property type="match status" value="1"/>
</dbReference>
<comment type="pathway">
    <text evidence="1">Protein modification; protein ubiquitination.</text>
</comment>
<reference evidence="7" key="1">
    <citation type="journal article" date="2020" name="Stud. Mycol.">
        <title>101 Dothideomycetes genomes: a test case for predicting lifestyles and emergence of pathogens.</title>
        <authorList>
            <person name="Haridas S."/>
            <person name="Albert R."/>
            <person name="Binder M."/>
            <person name="Bloem J."/>
            <person name="Labutti K."/>
            <person name="Salamov A."/>
            <person name="Andreopoulos B."/>
            <person name="Baker S."/>
            <person name="Barry K."/>
            <person name="Bills G."/>
            <person name="Bluhm B."/>
            <person name="Cannon C."/>
            <person name="Castanera R."/>
            <person name="Culley D."/>
            <person name="Daum C."/>
            <person name="Ezra D."/>
            <person name="Gonzalez J."/>
            <person name="Henrissat B."/>
            <person name="Kuo A."/>
            <person name="Liang C."/>
            <person name="Lipzen A."/>
            <person name="Lutzoni F."/>
            <person name="Magnuson J."/>
            <person name="Mondo S."/>
            <person name="Nolan M."/>
            <person name="Ohm R."/>
            <person name="Pangilinan J."/>
            <person name="Park H.-J."/>
            <person name="Ramirez L."/>
            <person name="Alfaro M."/>
            <person name="Sun H."/>
            <person name="Tritt A."/>
            <person name="Yoshinaga Y."/>
            <person name="Zwiers L.-H."/>
            <person name="Turgeon B."/>
            <person name="Goodwin S."/>
            <person name="Spatafora J."/>
            <person name="Crous P."/>
            <person name="Grigoriev I."/>
        </authorList>
    </citation>
    <scope>NUCLEOTIDE SEQUENCE</scope>
    <source>
        <strain evidence="7">CBS 130266</strain>
    </source>
</reference>
<dbReference type="InterPro" id="IPR013083">
    <property type="entry name" value="Znf_RING/FYVE/PHD"/>
</dbReference>
<dbReference type="InterPro" id="IPR002867">
    <property type="entry name" value="IBR_dom"/>
</dbReference>
<dbReference type="OrthoDB" id="10009520at2759"/>
<evidence type="ECO:0000313" key="8">
    <source>
        <dbReference type="Proteomes" id="UP000800235"/>
    </source>
</evidence>
<evidence type="ECO:0000256" key="3">
    <source>
        <dbReference type="ARBA" id="ARBA00022771"/>
    </source>
</evidence>
<feature type="non-terminal residue" evidence="7">
    <location>
        <position position="212"/>
    </location>
</feature>
<dbReference type="Proteomes" id="UP000800235">
    <property type="component" value="Unassembled WGS sequence"/>
</dbReference>
<keyword evidence="4" id="KW-0833">Ubl conjugation pathway</keyword>
<dbReference type="Pfam" id="PF01485">
    <property type="entry name" value="IBR"/>
    <property type="match status" value="1"/>
</dbReference>
<comment type="caution">
    <text evidence="7">The sequence shown here is derived from an EMBL/GenBank/DDBJ whole genome shotgun (WGS) entry which is preliminary data.</text>
</comment>
<evidence type="ECO:0000256" key="1">
    <source>
        <dbReference type="ARBA" id="ARBA00004906"/>
    </source>
</evidence>
<dbReference type="GO" id="GO:0097039">
    <property type="term" value="P:protein linear polyubiquitination"/>
    <property type="evidence" value="ECO:0007669"/>
    <property type="project" value="TreeGrafter"/>
</dbReference>
<keyword evidence="3" id="KW-0863">Zinc-finger</keyword>
<keyword evidence="8" id="KW-1185">Reference proteome</keyword>
<dbReference type="SUPFAM" id="SSF57850">
    <property type="entry name" value="RING/U-box"/>
    <property type="match status" value="2"/>
</dbReference>
<evidence type="ECO:0000256" key="4">
    <source>
        <dbReference type="ARBA" id="ARBA00022786"/>
    </source>
</evidence>
<sequence length="212" mass="23243">STEDATQCVVCWTAPEDPVNTLCNHVYCRECFTKQCAAASDLAAGFPIHCLGNGDKCKTVLTNATLQDILSPGAFTKLLRASYMQHIKRNSEALQFCPSPDCNQIYRPTAIGRLFNCTNCLTSICTTCSTDHAGLTCIQYKSVSAADTDFLTYKEENGVKDCPKCNAPIEKSEGCNHMVCEECRTHICWVCLKNFNSAGECYAHLESEHGGI</sequence>
<dbReference type="PROSITE" id="PS00028">
    <property type="entry name" value="ZINC_FINGER_C2H2_1"/>
    <property type="match status" value="1"/>
</dbReference>
<protein>
    <recommendedName>
        <fullName evidence="6">C2H2-type domain-containing protein</fullName>
    </recommendedName>
</protein>
<dbReference type="GO" id="GO:0008270">
    <property type="term" value="F:zinc ion binding"/>
    <property type="evidence" value="ECO:0007669"/>
    <property type="project" value="UniProtKB-KW"/>
</dbReference>
<gene>
    <name evidence="7" type="ORF">EJ08DRAFT_559956</name>
</gene>
<dbReference type="Pfam" id="PF22191">
    <property type="entry name" value="IBR_1"/>
    <property type="match status" value="1"/>
</dbReference>
<accession>A0A9P4NTK9</accession>
<dbReference type="PANTHER" id="PTHR22770">
    <property type="entry name" value="UBIQUITIN CONJUGATING ENZYME 7 INTERACTING PROTEIN-RELATED"/>
    <property type="match status" value="1"/>
</dbReference>
<dbReference type="GO" id="GO:0043130">
    <property type="term" value="F:ubiquitin binding"/>
    <property type="evidence" value="ECO:0007669"/>
    <property type="project" value="TreeGrafter"/>
</dbReference>
<dbReference type="CDD" id="cd20335">
    <property type="entry name" value="BRcat_RBR"/>
    <property type="match status" value="1"/>
</dbReference>
<dbReference type="Gene3D" id="3.30.40.10">
    <property type="entry name" value="Zinc/RING finger domain, C3HC4 (zinc finger)"/>
    <property type="match status" value="1"/>
</dbReference>
<keyword evidence="2" id="KW-0479">Metal-binding</keyword>
<dbReference type="AlphaFoldDB" id="A0A9P4NTK9"/>
<evidence type="ECO:0000256" key="5">
    <source>
        <dbReference type="ARBA" id="ARBA00022833"/>
    </source>
</evidence>
<evidence type="ECO:0000259" key="6">
    <source>
        <dbReference type="PROSITE" id="PS00028"/>
    </source>
</evidence>
<dbReference type="SMART" id="SM00647">
    <property type="entry name" value="IBR"/>
    <property type="match status" value="2"/>
</dbReference>
<dbReference type="EMBL" id="MU007031">
    <property type="protein sequence ID" value="KAF2431476.1"/>
    <property type="molecule type" value="Genomic_DNA"/>
</dbReference>
<proteinExistence type="predicted"/>
<dbReference type="InterPro" id="IPR013087">
    <property type="entry name" value="Znf_C2H2_type"/>
</dbReference>
<dbReference type="Gene3D" id="1.20.120.1750">
    <property type="match status" value="1"/>
</dbReference>
<dbReference type="GO" id="GO:0004842">
    <property type="term" value="F:ubiquitin-protein transferase activity"/>
    <property type="evidence" value="ECO:0007669"/>
    <property type="project" value="TreeGrafter"/>
</dbReference>
<dbReference type="GO" id="GO:0043161">
    <property type="term" value="P:proteasome-mediated ubiquitin-dependent protein catabolic process"/>
    <property type="evidence" value="ECO:0007669"/>
    <property type="project" value="TreeGrafter"/>
</dbReference>
<name>A0A9P4NTK9_9PEZI</name>
<dbReference type="InterPro" id="IPR051628">
    <property type="entry name" value="LUBAC_E3_Ligases"/>
</dbReference>